<feature type="active site" evidence="9">
    <location>
        <position position="171"/>
    </location>
</feature>
<dbReference type="PROSITE" id="PS51898">
    <property type="entry name" value="TYR_RECOMBINASE"/>
    <property type="match status" value="1"/>
</dbReference>
<dbReference type="GO" id="GO:0003677">
    <property type="term" value="F:DNA binding"/>
    <property type="evidence" value="ECO:0007669"/>
    <property type="project" value="UniProtKB-UniRule"/>
</dbReference>
<keyword evidence="3 9" id="KW-0132">Cell division</keyword>
<feature type="domain" description="Tyr recombinase" evidence="10">
    <location>
        <begin position="106"/>
        <end position="289"/>
    </location>
</feature>
<dbReference type="InterPro" id="IPR004107">
    <property type="entry name" value="Integrase_SAM-like_N"/>
</dbReference>
<dbReference type="InterPro" id="IPR050090">
    <property type="entry name" value="Tyrosine_recombinase_XerCD"/>
</dbReference>
<evidence type="ECO:0000313" key="13">
    <source>
        <dbReference type="Proteomes" id="UP000243136"/>
    </source>
</evidence>
<dbReference type="Gene3D" id="1.10.443.10">
    <property type="entry name" value="Intergrase catalytic core"/>
    <property type="match status" value="1"/>
</dbReference>
<comment type="subcellular location">
    <subcellularLocation>
        <location evidence="1 9">Cytoplasm</location>
    </subcellularLocation>
</comment>
<dbReference type="GO" id="GO:0007059">
    <property type="term" value="P:chromosome segregation"/>
    <property type="evidence" value="ECO:0007669"/>
    <property type="project" value="UniProtKB-UniRule"/>
</dbReference>
<comment type="subunit">
    <text evidence="9">Forms a cyclic heterotetrameric complex composed of two molecules of XerC and two molecules of XerD.</text>
</comment>
<evidence type="ECO:0000256" key="2">
    <source>
        <dbReference type="ARBA" id="ARBA00022490"/>
    </source>
</evidence>
<evidence type="ECO:0000256" key="6">
    <source>
        <dbReference type="ARBA" id="ARBA00023125"/>
    </source>
</evidence>
<feature type="domain" description="Core-binding (CB)" evidence="11">
    <location>
        <begin position="1"/>
        <end position="85"/>
    </location>
</feature>
<comment type="function">
    <text evidence="9">Site-specific tyrosine recombinase, which acts by catalyzing the cutting and rejoining of the recombining DNA molecules. The XerC-XerD complex is essential to convert dimers of the bacterial chromosome into monomers to permit their segregation at cell division. It also contributes to the segregational stability of plasmids.</text>
</comment>
<evidence type="ECO:0000259" key="10">
    <source>
        <dbReference type="PROSITE" id="PS51898"/>
    </source>
</evidence>
<dbReference type="RefSeq" id="WP_095917762.1">
    <property type="nucleotide sequence ID" value="NZ_CP022388.1"/>
</dbReference>
<dbReference type="Gene3D" id="1.10.150.130">
    <property type="match status" value="1"/>
</dbReference>
<keyword evidence="6 9" id="KW-0238">DNA-binding</keyword>
<evidence type="ECO:0000259" key="11">
    <source>
        <dbReference type="PROSITE" id="PS51900"/>
    </source>
</evidence>
<feature type="active site" evidence="9">
    <location>
        <position position="244"/>
    </location>
</feature>
<dbReference type="Pfam" id="PF00589">
    <property type="entry name" value="Phage_integrase"/>
    <property type="match status" value="1"/>
</dbReference>
<feature type="active site" evidence="9">
    <location>
        <position position="267"/>
    </location>
</feature>
<dbReference type="PROSITE" id="PS51900">
    <property type="entry name" value="CB"/>
    <property type="match status" value="1"/>
</dbReference>
<dbReference type="HAMAP" id="MF_01808">
    <property type="entry name" value="Recomb_XerC_XerD"/>
    <property type="match status" value="1"/>
</dbReference>
<keyword evidence="8 9" id="KW-0131">Cell cycle</keyword>
<dbReference type="InterPro" id="IPR011010">
    <property type="entry name" value="DNA_brk_join_enz"/>
</dbReference>
<evidence type="ECO:0000256" key="4">
    <source>
        <dbReference type="ARBA" id="ARBA00022829"/>
    </source>
</evidence>
<dbReference type="InterPro" id="IPR013762">
    <property type="entry name" value="Integrase-like_cat_sf"/>
</dbReference>
<protein>
    <recommendedName>
        <fullName evidence="9">Tyrosine recombinase XerC</fullName>
    </recommendedName>
</protein>
<dbReference type="EMBL" id="CP022388">
    <property type="protein sequence ID" value="ATA92532.1"/>
    <property type="molecule type" value="Genomic_DNA"/>
</dbReference>
<sequence>MVVRSFINYLLIEKKYSQHTAVAYEKDIRAFEEYLYQGVFREEGLLSVKTQQIKSWIAFLSQQHINFKTINRKLSALKTFYGYLQKSEQITENPFRKIVALKTQKNVKLPFTKEEIQEVLSQFEGEDDFEAVRNRAIIELFYGTGIRRSELMQLKLQDVDFLNRQLKVLGKRNKERILPMLPQVIDALKKYLVKRHQIVKTNDIEYLFLVKSGEKIYPSLVYKIINTYFSAVTTRVDKSPHILRHSFATHMLDEGADLNTVKEFLGHSSLAATQVYTHSSLKQLKQQYAMAHPRANKTDDV</sequence>
<feature type="active site" description="O-(3'-phospho-DNA)-tyrosine intermediate" evidence="9">
    <location>
        <position position="276"/>
    </location>
</feature>
<evidence type="ECO:0000256" key="1">
    <source>
        <dbReference type="ARBA" id="ARBA00004496"/>
    </source>
</evidence>
<evidence type="ECO:0000256" key="9">
    <source>
        <dbReference type="HAMAP-Rule" id="MF_01808"/>
    </source>
</evidence>
<comment type="similarity">
    <text evidence="9">Belongs to the 'phage' integrase family. XerC subfamily.</text>
</comment>
<dbReference type="InterPro" id="IPR044068">
    <property type="entry name" value="CB"/>
</dbReference>
<dbReference type="GO" id="GO:0005737">
    <property type="term" value="C:cytoplasm"/>
    <property type="evidence" value="ECO:0007669"/>
    <property type="project" value="UniProtKB-SubCell"/>
</dbReference>
<dbReference type="GO" id="GO:0009037">
    <property type="term" value="F:tyrosine-based site-specific recombinase activity"/>
    <property type="evidence" value="ECO:0007669"/>
    <property type="project" value="UniProtKB-UniRule"/>
</dbReference>
<keyword evidence="5 9" id="KW-0229">DNA integration</keyword>
<dbReference type="AlphaFoldDB" id="A0A250G565"/>
<dbReference type="InterPro" id="IPR002104">
    <property type="entry name" value="Integrase_catalytic"/>
</dbReference>
<accession>A0A250G565</accession>
<feature type="active site" evidence="9">
    <location>
        <position position="241"/>
    </location>
</feature>
<keyword evidence="2 9" id="KW-0963">Cytoplasm</keyword>
<dbReference type="InterPro" id="IPR023009">
    <property type="entry name" value="Tyrosine_recombinase_XerC/XerD"/>
</dbReference>
<evidence type="ECO:0000256" key="8">
    <source>
        <dbReference type="ARBA" id="ARBA00023306"/>
    </source>
</evidence>
<dbReference type="Proteomes" id="UP000243136">
    <property type="component" value="Chromosome"/>
</dbReference>
<keyword evidence="7 9" id="KW-0233">DNA recombination</keyword>
<proteinExistence type="inferred from homology"/>
<dbReference type="InterPro" id="IPR010998">
    <property type="entry name" value="Integrase_recombinase_N"/>
</dbReference>
<organism evidence="12 13">
    <name type="scientific">Capnocytophaga canimorsus</name>
    <dbReference type="NCBI Taxonomy" id="28188"/>
    <lineage>
        <taxon>Bacteria</taxon>
        <taxon>Pseudomonadati</taxon>
        <taxon>Bacteroidota</taxon>
        <taxon>Flavobacteriia</taxon>
        <taxon>Flavobacteriales</taxon>
        <taxon>Flavobacteriaceae</taxon>
        <taxon>Capnocytophaga</taxon>
    </lineage>
</organism>
<keyword evidence="4 9" id="KW-0159">Chromosome partition</keyword>
<name>A0A250G565_9FLAO</name>
<gene>
    <name evidence="9" type="primary">xerC</name>
    <name evidence="12" type="ORF">CGC56_10415</name>
</gene>
<dbReference type="GO" id="GO:0006313">
    <property type="term" value="P:DNA transposition"/>
    <property type="evidence" value="ECO:0007669"/>
    <property type="project" value="UniProtKB-UniRule"/>
</dbReference>
<dbReference type="SUPFAM" id="SSF56349">
    <property type="entry name" value="DNA breaking-rejoining enzymes"/>
    <property type="match status" value="1"/>
</dbReference>
<dbReference type="PANTHER" id="PTHR30349">
    <property type="entry name" value="PHAGE INTEGRASE-RELATED"/>
    <property type="match status" value="1"/>
</dbReference>
<feature type="active site" evidence="9">
    <location>
        <position position="147"/>
    </location>
</feature>
<reference evidence="13" key="1">
    <citation type="submission" date="2017-06" db="EMBL/GenBank/DDBJ databases">
        <title>Capnocytophaga spp. assemblies.</title>
        <authorList>
            <person name="Gulvik C.A."/>
        </authorList>
    </citation>
    <scope>NUCLEOTIDE SEQUENCE [LARGE SCALE GENOMIC DNA]</scope>
    <source>
        <strain evidence="13">H5594</strain>
    </source>
</reference>
<dbReference type="PANTHER" id="PTHR30349:SF77">
    <property type="entry name" value="TYROSINE RECOMBINASE XERC"/>
    <property type="match status" value="1"/>
</dbReference>
<evidence type="ECO:0000256" key="7">
    <source>
        <dbReference type="ARBA" id="ARBA00023172"/>
    </source>
</evidence>
<evidence type="ECO:0000256" key="5">
    <source>
        <dbReference type="ARBA" id="ARBA00022908"/>
    </source>
</evidence>
<dbReference type="GO" id="GO:0051301">
    <property type="term" value="P:cell division"/>
    <property type="evidence" value="ECO:0007669"/>
    <property type="project" value="UniProtKB-KW"/>
</dbReference>
<dbReference type="Pfam" id="PF02899">
    <property type="entry name" value="Phage_int_SAM_1"/>
    <property type="match status" value="1"/>
</dbReference>
<evidence type="ECO:0000256" key="3">
    <source>
        <dbReference type="ARBA" id="ARBA00022618"/>
    </source>
</evidence>
<evidence type="ECO:0000313" key="12">
    <source>
        <dbReference type="EMBL" id="ATA92532.1"/>
    </source>
</evidence>